<evidence type="ECO:0000256" key="2">
    <source>
        <dbReference type="ARBA" id="ARBA00008335"/>
    </source>
</evidence>
<keyword evidence="11" id="KW-1185">Reference proteome</keyword>
<dbReference type="GO" id="GO:0000329">
    <property type="term" value="C:fungal-type vacuole membrane"/>
    <property type="evidence" value="ECO:0007669"/>
    <property type="project" value="TreeGrafter"/>
</dbReference>
<feature type="transmembrane region" description="Helical" evidence="8">
    <location>
        <begin position="238"/>
        <end position="255"/>
    </location>
</feature>
<dbReference type="GeneID" id="24098038"/>
<dbReference type="InParanoid" id="J4HX73"/>
<feature type="domain" description="Major facilitator superfamily (MFS) profile" evidence="9">
    <location>
        <begin position="46"/>
        <end position="449"/>
    </location>
</feature>
<evidence type="ECO:0000313" key="11">
    <source>
        <dbReference type="Proteomes" id="UP000006352"/>
    </source>
</evidence>
<comment type="subcellular location">
    <subcellularLocation>
        <location evidence="1">Endomembrane system</location>
        <topology evidence="1">Multi-pass membrane protein</topology>
    </subcellularLocation>
</comment>
<organism evidence="10 11">
    <name type="scientific">Fibroporia radiculosa</name>
    <dbReference type="NCBI Taxonomy" id="599839"/>
    <lineage>
        <taxon>Eukaryota</taxon>
        <taxon>Fungi</taxon>
        <taxon>Dikarya</taxon>
        <taxon>Basidiomycota</taxon>
        <taxon>Agaricomycotina</taxon>
        <taxon>Agaricomycetes</taxon>
        <taxon>Polyporales</taxon>
        <taxon>Fibroporiaceae</taxon>
        <taxon>Fibroporia</taxon>
    </lineage>
</organism>
<dbReference type="FunFam" id="1.20.1720.10:FF:000013">
    <property type="entry name" value="Related to multidrug resistance proteins"/>
    <property type="match status" value="1"/>
</dbReference>
<reference evidence="10 11" key="1">
    <citation type="journal article" date="2012" name="Appl. Environ. Microbiol.">
        <title>Short-read sequencing for genomic analysis of the brown rot fungus Fibroporia radiculosa.</title>
        <authorList>
            <person name="Tang J.D."/>
            <person name="Perkins A.D."/>
            <person name="Sonstegard T.S."/>
            <person name="Schroeder S.G."/>
            <person name="Burgess S.C."/>
            <person name="Diehl S.V."/>
        </authorList>
    </citation>
    <scope>NUCLEOTIDE SEQUENCE [LARGE SCALE GENOMIC DNA]</scope>
    <source>
        <strain evidence="10 11">TFFH 294</strain>
    </source>
</reference>
<feature type="transmembrane region" description="Helical" evidence="8">
    <location>
        <begin position="309"/>
        <end position="330"/>
    </location>
</feature>
<evidence type="ECO:0000256" key="1">
    <source>
        <dbReference type="ARBA" id="ARBA00004127"/>
    </source>
</evidence>
<keyword evidence="5 8" id="KW-1133">Transmembrane helix</keyword>
<dbReference type="GO" id="GO:0015174">
    <property type="term" value="F:basic amino acid transmembrane transporter activity"/>
    <property type="evidence" value="ECO:0007669"/>
    <property type="project" value="TreeGrafter"/>
</dbReference>
<evidence type="ECO:0000256" key="3">
    <source>
        <dbReference type="ARBA" id="ARBA00022448"/>
    </source>
</evidence>
<dbReference type="STRING" id="599839.J4HX73"/>
<dbReference type="PANTHER" id="PTHR23501:SF84">
    <property type="entry name" value="VACUOLAR MEMBRANE AMINO ACID UPTAKE TRANSPORTER FNX2"/>
    <property type="match status" value="1"/>
</dbReference>
<keyword evidence="6 8" id="KW-0472">Membrane</keyword>
<dbReference type="OrthoDB" id="3437016at2759"/>
<comment type="similarity">
    <text evidence="2">Belongs to the major facilitator superfamily.</text>
</comment>
<dbReference type="Proteomes" id="UP000006352">
    <property type="component" value="Unassembled WGS sequence"/>
</dbReference>
<dbReference type="Gene3D" id="1.20.1250.20">
    <property type="entry name" value="MFS general substrate transporter like domains"/>
    <property type="match status" value="1"/>
</dbReference>
<dbReference type="SUPFAM" id="SSF103473">
    <property type="entry name" value="MFS general substrate transporter"/>
    <property type="match status" value="1"/>
</dbReference>
<proteinExistence type="inferred from homology"/>
<evidence type="ECO:0000256" key="5">
    <source>
        <dbReference type="ARBA" id="ARBA00022989"/>
    </source>
</evidence>
<evidence type="ECO:0000256" key="8">
    <source>
        <dbReference type="SAM" id="Phobius"/>
    </source>
</evidence>
<dbReference type="GO" id="GO:0012505">
    <property type="term" value="C:endomembrane system"/>
    <property type="evidence" value="ECO:0007669"/>
    <property type="project" value="UniProtKB-SubCell"/>
</dbReference>
<accession>J4HX73</accession>
<name>J4HX73_9APHY</name>
<evidence type="ECO:0000259" key="9">
    <source>
        <dbReference type="PROSITE" id="PS50850"/>
    </source>
</evidence>
<dbReference type="EMBL" id="HE797102">
    <property type="protein sequence ID" value="CCM03127.1"/>
    <property type="molecule type" value="Genomic_DNA"/>
</dbReference>
<dbReference type="InterPro" id="IPR020846">
    <property type="entry name" value="MFS_dom"/>
</dbReference>
<sequence length="449" mass="47593">MSVNEETPLLHEAQRDVEDSHETNGRGEDSSSEEERPEAKLSATAVILPMMLGTYLVAMDHTIVASTYAHIGSQFHHLENTSWITTGYMLTLTSFQPLYGKLSDIFGRKFCMLLALTVFCFGCLLCGLANSMTTLIVARAIAGMGGGGISTVGVIIMSDVVPLRNRGTWQGVANIVFASGQATGAPLGGMLAETVGWRWAFLIQVPLTILAMIIFSIGFKLPKTESSDFMVKLKRVDFGGAVTLVIAVFALLLGLDRGGNVSWKDRLTIACFVVFAIFFLAFGIVEWVVAKEPFAPKFIIANRTMLASYACNFFSSGAIISLIFHVSLYLQAVQGFDPGKVGLALIPAVVGGAIGSVSAGLIMRTTGKFYVLTIIAYSVSACAIVSVALFTGPWKFALIGLGASLAAMNLGGWGALTTTLIAIISNAGLKNQAVATAGKSHAHAVKVIS</sequence>
<dbReference type="AlphaFoldDB" id="J4HX73"/>
<feature type="transmembrane region" description="Helical" evidence="8">
    <location>
        <begin position="267"/>
        <end position="289"/>
    </location>
</feature>
<feature type="transmembrane region" description="Helical" evidence="8">
    <location>
        <begin position="369"/>
        <end position="390"/>
    </location>
</feature>
<dbReference type="PROSITE" id="PS50850">
    <property type="entry name" value="MFS"/>
    <property type="match status" value="1"/>
</dbReference>
<feature type="transmembrane region" description="Helical" evidence="8">
    <location>
        <begin position="197"/>
        <end position="217"/>
    </location>
</feature>
<feature type="transmembrane region" description="Helical" evidence="8">
    <location>
        <begin position="342"/>
        <end position="362"/>
    </location>
</feature>
<feature type="compositionally biased region" description="Basic and acidic residues" evidence="7">
    <location>
        <begin position="8"/>
        <end position="39"/>
    </location>
</feature>
<dbReference type="HOGENOM" id="CLU_000960_22_3_1"/>
<feature type="transmembrane region" description="Helical" evidence="8">
    <location>
        <begin position="136"/>
        <end position="160"/>
    </location>
</feature>
<keyword evidence="3" id="KW-0813">Transport</keyword>
<evidence type="ECO:0000256" key="6">
    <source>
        <dbReference type="ARBA" id="ARBA00023136"/>
    </source>
</evidence>
<dbReference type="InterPro" id="IPR011701">
    <property type="entry name" value="MFS"/>
</dbReference>
<dbReference type="InterPro" id="IPR036259">
    <property type="entry name" value="MFS_trans_sf"/>
</dbReference>
<evidence type="ECO:0000313" key="10">
    <source>
        <dbReference type="EMBL" id="CCM03127.1"/>
    </source>
</evidence>
<evidence type="ECO:0000256" key="4">
    <source>
        <dbReference type="ARBA" id="ARBA00022692"/>
    </source>
</evidence>
<feature type="transmembrane region" description="Helical" evidence="8">
    <location>
        <begin position="110"/>
        <end position="130"/>
    </location>
</feature>
<feature type="transmembrane region" description="Helical" evidence="8">
    <location>
        <begin position="396"/>
        <end position="424"/>
    </location>
</feature>
<dbReference type="FunCoup" id="J4HX73">
    <property type="interactions" value="20"/>
</dbReference>
<protein>
    <recommendedName>
        <fullName evidence="9">Major facilitator superfamily (MFS) profile domain-containing protein</fullName>
    </recommendedName>
</protein>
<dbReference type="RefSeq" id="XP_012182410.1">
    <property type="nucleotide sequence ID" value="XM_012327020.1"/>
</dbReference>
<gene>
    <name evidence="10" type="ORF">FIBRA_05248</name>
</gene>
<evidence type="ECO:0000256" key="7">
    <source>
        <dbReference type="SAM" id="MobiDB-lite"/>
    </source>
</evidence>
<dbReference type="Gene3D" id="1.20.1720.10">
    <property type="entry name" value="Multidrug resistance protein D"/>
    <property type="match status" value="1"/>
</dbReference>
<dbReference type="PANTHER" id="PTHR23501">
    <property type="entry name" value="MAJOR FACILITATOR SUPERFAMILY"/>
    <property type="match status" value="1"/>
</dbReference>
<dbReference type="Pfam" id="PF07690">
    <property type="entry name" value="MFS_1"/>
    <property type="match status" value="1"/>
</dbReference>
<keyword evidence="4 8" id="KW-0812">Transmembrane</keyword>
<feature type="region of interest" description="Disordered" evidence="7">
    <location>
        <begin position="1"/>
        <end position="39"/>
    </location>
</feature>